<evidence type="ECO:0000313" key="7">
    <source>
        <dbReference type="EMBL" id="QDT15662.1"/>
    </source>
</evidence>
<comment type="similarity">
    <text evidence="1 4">Belongs to the bacterial ribosomal protein bL12 family.</text>
</comment>
<evidence type="ECO:0000259" key="6">
    <source>
        <dbReference type="Pfam" id="PF16320"/>
    </source>
</evidence>
<dbReference type="AlphaFoldDB" id="A0A517P8G4"/>
<dbReference type="SUPFAM" id="SSF54736">
    <property type="entry name" value="ClpS-like"/>
    <property type="match status" value="1"/>
</dbReference>
<dbReference type="InterPro" id="IPR036235">
    <property type="entry name" value="Ribosomal_bL12_oligo_N_sf"/>
</dbReference>
<evidence type="ECO:0000256" key="2">
    <source>
        <dbReference type="ARBA" id="ARBA00022980"/>
    </source>
</evidence>
<accession>A0A517P8G4</accession>
<dbReference type="Pfam" id="PF16320">
    <property type="entry name" value="Ribosomal_L12_N"/>
    <property type="match status" value="1"/>
</dbReference>
<dbReference type="GO" id="GO:0022625">
    <property type="term" value="C:cytosolic large ribosomal subunit"/>
    <property type="evidence" value="ECO:0007669"/>
    <property type="project" value="TreeGrafter"/>
</dbReference>
<comment type="function">
    <text evidence="4">Forms part of the ribosomal stalk which helps the ribosome interact with GTP-bound translation factors. Is thus essential for accurate translation.</text>
</comment>
<dbReference type="Pfam" id="PF00542">
    <property type="entry name" value="Ribosomal_L12"/>
    <property type="match status" value="1"/>
</dbReference>
<dbReference type="InterPro" id="IPR000206">
    <property type="entry name" value="Ribosomal_bL12"/>
</dbReference>
<feature type="domain" description="Large ribosomal subunit protein bL12 oligomerization" evidence="6">
    <location>
        <begin position="15"/>
        <end position="61"/>
    </location>
</feature>
<dbReference type="InterPro" id="IPR014719">
    <property type="entry name" value="Ribosomal_bL12_C/ClpS-like"/>
</dbReference>
<dbReference type="HAMAP" id="MF_00368">
    <property type="entry name" value="Ribosomal_bL12"/>
    <property type="match status" value="1"/>
</dbReference>
<dbReference type="FunFam" id="3.30.1390.10:FF:000001">
    <property type="entry name" value="50S ribosomal protein L7/L12"/>
    <property type="match status" value="1"/>
</dbReference>
<keyword evidence="2 4" id="KW-0689">Ribosomal protein</keyword>
<evidence type="ECO:0000256" key="4">
    <source>
        <dbReference type="HAMAP-Rule" id="MF_00368"/>
    </source>
</evidence>
<dbReference type="GO" id="GO:0003735">
    <property type="term" value="F:structural constituent of ribosome"/>
    <property type="evidence" value="ECO:0007669"/>
    <property type="project" value="InterPro"/>
</dbReference>
<evidence type="ECO:0000256" key="1">
    <source>
        <dbReference type="ARBA" id="ARBA00007197"/>
    </source>
</evidence>
<dbReference type="KEGG" id="acaf:CA12_17520"/>
<dbReference type="Proteomes" id="UP000318741">
    <property type="component" value="Chromosome"/>
</dbReference>
<feature type="domain" description="Large ribosomal subunit protein bL12 C-terminal" evidence="5">
    <location>
        <begin position="70"/>
        <end position="136"/>
    </location>
</feature>
<gene>
    <name evidence="4 7" type="primary">rplL</name>
    <name evidence="7" type="ORF">CA12_17520</name>
</gene>
<dbReference type="GO" id="GO:0003729">
    <property type="term" value="F:mRNA binding"/>
    <property type="evidence" value="ECO:0007669"/>
    <property type="project" value="TreeGrafter"/>
</dbReference>
<protein>
    <recommendedName>
        <fullName evidence="4">Large ribosomal subunit protein bL12</fullName>
    </recommendedName>
</protein>
<proteinExistence type="inferred from homology"/>
<dbReference type="Gene3D" id="3.30.1390.10">
    <property type="match status" value="1"/>
</dbReference>
<evidence type="ECO:0000313" key="8">
    <source>
        <dbReference type="Proteomes" id="UP000318741"/>
    </source>
</evidence>
<dbReference type="Gene3D" id="1.20.5.710">
    <property type="entry name" value="Single helix bin"/>
    <property type="match status" value="1"/>
</dbReference>
<dbReference type="InterPro" id="IPR013823">
    <property type="entry name" value="Ribosomal_bL12_C"/>
</dbReference>
<dbReference type="GO" id="GO:0006412">
    <property type="term" value="P:translation"/>
    <property type="evidence" value="ECO:0007669"/>
    <property type="project" value="UniProtKB-UniRule"/>
</dbReference>
<dbReference type="InterPro" id="IPR008932">
    <property type="entry name" value="Ribosomal_bL12_oligo"/>
</dbReference>
<organism evidence="7 8">
    <name type="scientific">Alienimonas californiensis</name>
    <dbReference type="NCBI Taxonomy" id="2527989"/>
    <lineage>
        <taxon>Bacteria</taxon>
        <taxon>Pseudomonadati</taxon>
        <taxon>Planctomycetota</taxon>
        <taxon>Planctomycetia</taxon>
        <taxon>Planctomycetales</taxon>
        <taxon>Planctomycetaceae</taxon>
        <taxon>Alienimonas</taxon>
    </lineage>
</organism>
<keyword evidence="3 4" id="KW-0687">Ribonucleoprotein</keyword>
<dbReference type="PANTHER" id="PTHR45987">
    <property type="entry name" value="39S RIBOSOMAL PROTEIN L12"/>
    <property type="match status" value="1"/>
</dbReference>
<reference evidence="7 8" key="1">
    <citation type="submission" date="2019-02" db="EMBL/GenBank/DDBJ databases">
        <title>Deep-cultivation of Planctomycetes and their phenomic and genomic characterization uncovers novel biology.</title>
        <authorList>
            <person name="Wiegand S."/>
            <person name="Jogler M."/>
            <person name="Boedeker C."/>
            <person name="Pinto D."/>
            <person name="Vollmers J."/>
            <person name="Rivas-Marin E."/>
            <person name="Kohn T."/>
            <person name="Peeters S.H."/>
            <person name="Heuer A."/>
            <person name="Rast P."/>
            <person name="Oberbeckmann S."/>
            <person name="Bunk B."/>
            <person name="Jeske O."/>
            <person name="Meyerdierks A."/>
            <person name="Storesund J.E."/>
            <person name="Kallscheuer N."/>
            <person name="Luecker S."/>
            <person name="Lage O.M."/>
            <person name="Pohl T."/>
            <person name="Merkel B.J."/>
            <person name="Hornburger P."/>
            <person name="Mueller R.-W."/>
            <person name="Bruemmer F."/>
            <person name="Labrenz M."/>
            <person name="Spormann A.M."/>
            <person name="Op den Camp H."/>
            <person name="Overmann J."/>
            <person name="Amann R."/>
            <person name="Jetten M.S.M."/>
            <person name="Mascher T."/>
            <person name="Medema M.H."/>
            <person name="Devos D.P."/>
            <person name="Kaster A.-K."/>
            <person name="Ovreas L."/>
            <person name="Rohde M."/>
            <person name="Galperin M.Y."/>
            <person name="Jogler C."/>
        </authorList>
    </citation>
    <scope>NUCLEOTIDE SEQUENCE [LARGE SCALE GENOMIC DNA]</scope>
    <source>
        <strain evidence="7 8">CA12</strain>
    </source>
</reference>
<name>A0A517P8G4_9PLAN</name>
<dbReference type="PANTHER" id="PTHR45987:SF4">
    <property type="entry name" value="LARGE RIBOSOMAL SUBUNIT PROTEIN BL12M"/>
    <property type="match status" value="1"/>
</dbReference>
<comment type="subunit">
    <text evidence="4">Homodimer. Part of the ribosomal stalk of the 50S ribosomal subunit. Forms a multimeric L10(L12)X complex, where L10 forms an elongated spine to which 2 to 4 L12 dimers bind in a sequential fashion. Binds GTP-bound translation factors.</text>
</comment>
<evidence type="ECO:0000256" key="3">
    <source>
        <dbReference type="ARBA" id="ARBA00023274"/>
    </source>
</evidence>
<sequence length="136" mass="14223">MADETTTADIPADMKELAEKIVNMTLLEAKKFSDYLKDEYGIEPAAGGGVMMAGPGGGDAAAEVEEQTEFDVILTSFGGNKIPVIKIVRGATGLGLKEAKELVEGAPKPVKEGLSKEDAEKLVAEIKEAGGEAELK</sequence>
<keyword evidence="8" id="KW-1185">Reference proteome</keyword>
<evidence type="ECO:0000259" key="5">
    <source>
        <dbReference type="Pfam" id="PF00542"/>
    </source>
</evidence>
<dbReference type="RefSeq" id="WP_145358572.1">
    <property type="nucleotide sequence ID" value="NZ_CP036265.1"/>
</dbReference>
<dbReference type="CDD" id="cd00387">
    <property type="entry name" value="Ribosomal_L7_L12"/>
    <property type="match status" value="1"/>
</dbReference>
<dbReference type="OrthoDB" id="9811748at2"/>
<dbReference type="SUPFAM" id="SSF48300">
    <property type="entry name" value="Ribosomal protein L7/12, oligomerisation (N-terminal) domain"/>
    <property type="match status" value="1"/>
</dbReference>
<dbReference type="EMBL" id="CP036265">
    <property type="protein sequence ID" value="QDT15662.1"/>
    <property type="molecule type" value="Genomic_DNA"/>
</dbReference>
<dbReference type="NCBIfam" id="TIGR00855">
    <property type="entry name" value="L12"/>
    <property type="match status" value="1"/>
</dbReference>